<keyword evidence="5 11" id="KW-1133">Transmembrane helix</keyword>
<evidence type="ECO:0000256" key="9">
    <source>
        <dbReference type="PIRSR" id="PIRSR605150-2"/>
    </source>
</evidence>
<keyword evidence="6 11" id="KW-0472">Membrane</keyword>
<evidence type="ECO:0000313" key="12">
    <source>
        <dbReference type="EMBL" id="RVW55986.1"/>
    </source>
</evidence>
<sequence length="659" mass="74588">MDSSLPLQLCYVRKSTAIINRWYTLIHSTALMALVYYRASFLFQNPENRAHTPASPWLLVFAGELILSFIWLLGQAYRWRPVTRTLFPERLPEDKHLPAIDVFICTADPKREPTFGVMNTVISAMALDYPPERLHVYVSDDGGSSLTLYGMKEAWAFARSWLPFCRTHGIKTRCPEAYFSSAEDDEGADLRGTEFFEERKKIKKEFELFRERVMRATENGAEEAEMPILVYVSREKTYSHPHHFKAGALNVLLRVSSMISNSPYILVLDCDMYCNDPASVRQAMCCHLDPKLSPSLAFVQFPQRFHNISSNDIYDSQMRSAFSTLWEGMDGLDGPVLSGTGFYMKRVALYGTSIQGDTSLTELRQTFGYSDEFIKSLSPKYLPNISNGGDSLSAQFVGSSVTNLNDLLVQGTRWSSGLVDVGISKFCPFIYGPLKTSFLENICYSELSFFPFYFLPVWCFGTIPQLCLFHGVPLYPEVSNSFFGVFPFIFLSACSKHLLEVILAGGSIQTWSNEQRIWMIKSVTSHLYGSLDAIMKRISMRKASFLPTNKVVDSDHVKLYQMGKFDFRISTTVLASMVTLVVLNMVAFMAGLARAIVFGNWEKMLIQVLLSLYILIMSYPVIEGMILRKDKGRIPYSVTLLSIVFAMVFLTLGSVVLLY</sequence>
<dbReference type="EMBL" id="QGNW01001102">
    <property type="protein sequence ID" value="RVW55986.1"/>
    <property type="molecule type" value="Genomic_DNA"/>
</dbReference>
<comment type="subcellular location">
    <subcellularLocation>
        <location evidence="1">Endomembrane system</location>
        <topology evidence="1">Multi-pass membrane protein</topology>
    </subcellularLocation>
</comment>
<evidence type="ECO:0000256" key="10">
    <source>
        <dbReference type="PIRSR" id="PIRSR605150-3"/>
    </source>
</evidence>
<evidence type="ECO:0000256" key="6">
    <source>
        <dbReference type="ARBA" id="ARBA00023136"/>
    </source>
</evidence>
<evidence type="ECO:0000256" key="7">
    <source>
        <dbReference type="ARBA" id="ARBA00023316"/>
    </source>
</evidence>
<gene>
    <name evidence="12" type="primary">CSLG2_12</name>
    <name evidence="12" type="ORF">CK203_116760</name>
</gene>
<evidence type="ECO:0000256" key="2">
    <source>
        <dbReference type="ARBA" id="ARBA00022676"/>
    </source>
</evidence>
<keyword evidence="2" id="KW-0328">Glycosyltransferase</keyword>
<comment type="caution">
    <text evidence="12">The sequence shown here is derived from an EMBL/GenBank/DDBJ whole genome shotgun (WGS) entry which is preliminary data.</text>
</comment>
<dbReference type="SUPFAM" id="SSF53448">
    <property type="entry name" value="Nucleotide-diphospho-sugar transferases"/>
    <property type="match status" value="1"/>
</dbReference>
<dbReference type="GO" id="GO:0016760">
    <property type="term" value="F:cellulose synthase (UDP-forming) activity"/>
    <property type="evidence" value="ECO:0007669"/>
    <property type="project" value="InterPro"/>
</dbReference>
<feature type="binding site" evidence="10">
    <location>
        <position position="245"/>
    </location>
    <ligand>
        <name>Mn(2+)</name>
        <dbReference type="ChEBI" id="CHEBI:29035"/>
    </ligand>
</feature>
<accession>A0A438F7V3</accession>
<evidence type="ECO:0000256" key="5">
    <source>
        <dbReference type="ARBA" id="ARBA00022989"/>
    </source>
</evidence>
<keyword evidence="3" id="KW-0808">Transferase</keyword>
<evidence type="ECO:0000256" key="4">
    <source>
        <dbReference type="ARBA" id="ARBA00022692"/>
    </source>
</evidence>
<dbReference type="GO" id="GO:0012505">
    <property type="term" value="C:endomembrane system"/>
    <property type="evidence" value="ECO:0007669"/>
    <property type="project" value="UniProtKB-SubCell"/>
</dbReference>
<feature type="transmembrane region" description="Helical" evidence="11">
    <location>
        <begin position="21"/>
        <end position="37"/>
    </location>
</feature>
<feature type="transmembrane region" description="Helical" evidence="11">
    <location>
        <begin position="572"/>
        <end position="598"/>
    </location>
</feature>
<feature type="active site" evidence="8">
    <location>
        <position position="141"/>
    </location>
</feature>
<dbReference type="AlphaFoldDB" id="A0A438F7V3"/>
<dbReference type="InterPro" id="IPR005150">
    <property type="entry name" value="Cellulose_synth"/>
</dbReference>
<dbReference type="InterPro" id="IPR029044">
    <property type="entry name" value="Nucleotide-diphossugar_trans"/>
</dbReference>
<proteinExistence type="predicted"/>
<evidence type="ECO:0000256" key="1">
    <source>
        <dbReference type="ARBA" id="ARBA00004127"/>
    </source>
</evidence>
<feature type="binding site" evidence="10">
    <location>
        <position position="269"/>
    </location>
    <ligand>
        <name>Mn(2+)</name>
        <dbReference type="ChEBI" id="CHEBI:29035"/>
    </ligand>
</feature>
<feature type="binding site" evidence="9">
    <location>
        <position position="141"/>
    </location>
    <ligand>
        <name>UDP-alpha-D-glucose</name>
        <dbReference type="ChEBI" id="CHEBI:58885"/>
    </ligand>
</feature>
<keyword evidence="4 11" id="KW-0812">Transmembrane</keyword>
<evidence type="ECO:0000313" key="13">
    <source>
        <dbReference type="Proteomes" id="UP000288805"/>
    </source>
</evidence>
<evidence type="ECO:0000256" key="11">
    <source>
        <dbReference type="SAM" id="Phobius"/>
    </source>
</evidence>
<dbReference type="FunFam" id="3.90.550.10:FF:000194">
    <property type="entry name" value="Cellulose synthase-like protein G2 isoform A"/>
    <property type="match status" value="1"/>
</dbReference>
<feature type="transmembrane region" description="Helical" evidence="11">
    <location>
        <begin position="604"/>
        <end position="622"/>
    </location>
</feature>
<protein>
    <submittedName>
        <fullName evidence="12">Cellulose synthase-like protein G2</fullName>
    </submittedName>
</protein>
<feature type="transmembrane region" description="Helical" evidence="11">
    <location>
        <begin position="634"/>
        <end position="658"/>
    </location>
</feature>
<dbReference type="GO" id="GO:0071555">
    <property type="term" value="P:cell wall organization"/>
    <property type="evidence" value="ECO:0007669"/>
    <property type="project" value="UniProtKB-KW"/>
</dbReference>
<dbReference type="Pfam" id="PF03552">
    <property type="entry name" value="Cellulose_synt"/>
    <property type="match status" value="3"/>
</dbReference>
<dbReference type="Proteomes" id="UP000288805">
    <property type="component" value="Unassembled WGS sequence"/>
</dbReference>
<name>A0A438F7V3_VITVI</name>
<feature type="binding site" evidence="9">
    <location>
        <position position="112"/>
    </location>
    <ligand>
        <name>UDP-alpha-D-glucose</name>
        <dbReference type="ChEBI" id="CHEBI:58885"/>
    </ligand>
</feature>
<dbReference type="GO" id="GO:0016020">
    <property type="term" value="C:membrane"/>
    <property type="evidence" value="ECO:0007669"/>
    <property type="project" value="InterPro"/>
</dbReference>
<dbReference type="Gene3D" id="3.90.550.10">
    <property type="entry name" value="Spore Coat Polysaccharide Biosynthesis Protein SpsA, Chain A"/>
    <property type="match status" value="2"/>
</dbReference>
<evidence type="ECO:0000256" key="8">
    <source>
        <dbReference type="PIRSR" id="PIRSR605150-1"/>
    </source>
</evidence>
<keyword evidence="7" id="KW-0961">Cell wall biogenesis/degradation</keyword>
<feature type="active site" evidence="8">
    <location>
        <position position="390"/>
    </location>
</feature>
<dbReference type="GO" id="GO:0030244">
    <property type="term" value="P:cellulose biosynthetic process"/>
    <property type="evidence" value="ECO:0007669"/>
    <property type="project" value="InterPro"/>
</dbReference>
<feature type="transmembrane region" description="Helical" evidence="11">
    <location>
        <begin position="57"/>
        <end position="74"/>
    </location>
</feature>
<reference evidence="12 13" key="1">
    <citation type="journal article" date="2018" name="PLoS Genet.">
        <title>Population sequencing reveals clonal diversity and ancestral inbreeding in the grapevine cultivar Chardonnay.</title>
        <authorList>
            <person name="Roach M.J."/>
            <person name="Johnson D.L."/>
            <person name="Bohlmann J."/>
            <person name="van Vuuren H.J."/>
            <person name="Jones S.J."/>
            <person name="Pretorius I.S."/>
            <person name="Schmidt S.A."/>
            <person name="Borneman A.R."/>
        </authorList>
    </citation>
    <scope>NUCLEOTIDE SEQUENCE [LARGE SCALE GENOMIC DNA]</scope>
    <source>
        <strain evidence="13">cv. Chardonnay</strain>
        <tissue evidence="12">Leaf</tissue>
    </source>
</reference>
<dbReference type="PANTHER" id="PTHR13301">
    <property type="entry name" value="X-BOX TRANSCRIPTION FACTOR-RELATED"/>
    <property type="match status" value="1"/>
</dbReference>
<organism evidence="12 13">
    <name type="scientific">Vitis vinifera</name>
    <name type="common">Grape</name>
    <dbReference type="NCBI Taxonomy" id="29760"/>
    <lineage>
        <taxon>Eukaryota</taxon>
        <taxon>Viridiplantae</taxon>
        <taxon>Streptophyta</taxon>
        <taxon>Embryophyta</taxon>
        <taxon>Tracheophyta</taxon>
        <taxon>Spermatophyta</taxon>
        <taxon>Magnoliopsida</taxon>
        <taxon>eudicotyledons</taxon>
        <taxon>Gunneridae</taxon>
        <taxon>Pentapetalae</taxon>
        <taxon>rosids</taxon>
        <taxon>Vitales</taxon>
        <taxon>Vitaceae</taxon>
        <taxon>Viteae</taxon>
        <taxon>Vitis</taxon>
    </lineage>
</organism>
<evidence type="ECO:0000256" key="3">
    <source>
        <dbReference type="ARBA" id="ARBA00022679"/>
    </source>
</evidence>